<dbReference type="PROSITE" id="PS50600">
    <property type="entry name" value="ULP_PROTEASE"/>
    <property type="match status" value="1"/>
</dbReference>
<evidence type="ECO:0000256" key="2">
    <source>
        <dbReference type="ARBA" id="ARBA00022670"/>
    </source>
</evidence>
<proteinExistence type="inferred from homology"/>
<dbReference type="Pfam" id="PF02902">
    <property type="entry name" value="Peptidase_C48"/>
    <property type="match status" value="1"/>
</dbReference>
<dbReference type="PANTHER" id="PTHR33096">
    <property type="entry name" value="CXC2 DOMAIN-CONTAINING PROTEIN"/>
    <property type="match status" value="1"/>
</dbReference>
<comment type="caution">
    <text evidence="6">The sequence shown here is derived from an EMBL/GenBank/DDBJ whole genome shotgun (WGS) entry which is preliminary data.</text>
</comment>
<dbReference type="InterPro" id="IPR003653">
    <property type="entry name" value="Peptidase_C48_C"/>
</dbReference>
<feature type="region of interest" description="Disordered" evidence="4">
    <location>
        <begin position="1"/>
        <end position="28"/>
    </location>
</feature>
<name>A0A9P5NUX1_GYMJU</name>
<protein>
    <recommendedName>
        <fullName evidence="5">Ubiquitin-like protease family profile domain-containing protein</fullName>
    </recommendedName>
</protein>
<dbReference type="InterPro" id="IPR038765">
    <property type="entry name" value="Papain-like_cys_pep_sf"/>
</dbReference>
<evidence type="ECO:0000256" key="4">
    <source>
        <dbReference type="SAM" id="MobiDB-lite"/>
    </source>
</evidence>
<accession>A0A9P5NUX1</accession>
<dbReference type="Proteomes" id="UP000724874">
    <property type="component" value="Unassembled WGS sequence"/>
</dbReference>
<feature type="domain" description="Ubiquitin-like protease family profile" evidence="5">
    <location>
        <begin position="673"/>
        <end position="850"/>
    </location>
</feature>
<dbReference type="PANTHER" id="PTHR33096:SF1">
    <property type="entry name" value="CXC1-LIKE CYSTEINE CLUSTER ASSOCIATED WITH KDZ TRANSPOSASES DOMAIN-CONTAINING PROTEIN"/>
    <property type="match status" value="1"/>
</dbReference>
<feature type="region of interest" description="Disordered" evidence="4">
    <location>
        <begin position="43"/>
        <end position="74"/>
    </location>
</feature>
<feature type="compositionally biased region" description="Polar residues" evidence="4">
    <location>
        <begin position="52"/>
        <end position="66"/>
    </location>
</feature>
<feature type="region of interest" description="Disordered" evidence="4">
    <location>
        <begin position="575"/>
        <end position="603"/>
    </location>
</feature>
<dbReference type="GO" id="GO:0008234">
    <property type="term" value="F:cysteine-type peptidase activity"/>
    <property type="evidence" value="ECO:0007669"/>
    <property type="project" value="InterPro"/>
</dbReference>
<dbReference type="AlphaFoldDB" id="A0A9P5NUX1"/>
<dbReference type="GO" id="GO:0019783">
    <property type="term" value="F:ubiquitin-like protein peptidase activity"/>
    <property type="evidence" value="ECO:0007669"/>
    <property type="project" value="UniProtKB-ARBA"/>
</dbReference>
<dbReference type="Gene3D" id="3.40.395.10">
    <property type="entry name" value="Adenoviral Proteinase, Chain A"/>
    <property type="match status" value="1"/>
</dbReference>
<reference evidence="6" key="1">
    <citation type="submission" date="2020-11" db="EMBL/GenBank/DDBJ databases">
        <authorList>
            <consortium name="DOE Joint Genome Institute"/>
            <person name="Ahrendt S."/>
            <person name="Riley R."/>
            <person name="Andreopoulos W."/>
            <person name="LaButti K."/>
            <person name="Pangilinan J."/>
            <person name="Ruiz-duenas F.J."/>
            <person name="Barrasa J.M."/>
            <person name="Sanchez-Garcia M."/>
            <person name="Camarero S."/>
            <person name="Miyauchi S."/>
            <person name="Serrano A."/>
            <person name="Linde D."/>
            <person name="Babiker R."/>
            <person name="Drula E."/>
            <person name="Ayuso-Fernandez I."/>
            <person name="Pacheco R."/>
            <person name="Padilla G."/>
            <person name="Ferreira P."/>
            <person name="Barriuso J."/>
            <person name="Kellner H."/>
            <person name="Castanera R."/>
            <person name="Alfaro M."/>
            <person name="Ramirez L."/>
            <person name="Pisabarro A.G."/>
            <person name="Kuo A."/>
            <person name="Tritt A."/>
            <person name="Lipzen A."/>
            <person name="He G."/>
            <person name="Yan M."/>
            <person name="Ng V."/>
            <person name="Cullen D."/>
            <person name="Martin F."/>
            <person name="Rosso M.-N."/>
            <person name="Henrissat B."/>
            <person name="Hibbett D."/>
            <person name="Martinez A.T."/>
            <person name="Grigoriev I.V."/>
        </authorList>
    </citation>
    <scope>NUCLEOTIDE SEQUENCE</scope>
    <source>
        <strain evidence="6">AH 44721</strain>
    </source>
</reference>
<keyword evidence="7" id="KW-1185">Reference proteome</keyword>
<dbReference type="EMBL" id="JADNYJ010000014">
    <property type="protein sequence ID" value="KAF8907605.1"/>
    <property type="molecule type" value="Genomic_DNA"/>
</dbReference>
<evidence type="ECO:0000313" key="7">
    <source>
        <dbReference type="Proteomes" id="UP000724874"/>
    </source>
</evidence>
<evidence type="ECO:0000313" key="6">
    <source>
        <dbReference type="EMBL" id="KAF8907605.1"/>
    </source>
</evidence>
<dbReference type="InterPro" id="IPR040521">
    <property type="entry name" value="KDZ"/>
</dbReference>
<keyword evidence="2" id="KW-0645">Protease</keyword>
<dbReference type="Pfam" id="PF18758">
    <property type="entry name" value="KDZ"/>
    <property type="match status" value="1"/>
</dbReference>
<gene>
    <name evidence="6" type="ORF">CPB84DRAFT_1843822</name>
</gene>
<evidence type="ECO:0000259" key="5">
    <source>
        <dbReference type="PROSITE" id="PS50600"/>
    </source>
</evidence>
<dbReference type="SUPFAM" id="SSF54001">
    <property type="entry name" value="Cysteine proteinases"/>
    <property type="match status" value="1"/>
</dbReference>
<dbReference type="OrthoDB" id="3253684at2759"/>
<sequence>MPVFKPTLPPASSTPLCSAAHPQPSSNTSATLLSIENATLPSSLSRAAAHPHTSSNVSSISANPETSAHPREPSECLRSLRQLCPACFGGSTFGRDLADGGDFQIATDGNFHHRHLVSGGQSVPFHDPKHIIPKSFIDEVGEAILKARRLPPKKQKPKVPDSAVDECEKVHDTADGDKKKVRDGRYDNMGWMSLVCCHDIPLFFANIDTPGEQQKYAIALILWFFALVPPDATATVLYDIACITVSSHACLQFNLLPQHIVSRIQFVTTAMHAYGHQWSCQLMYNPRLCRGLGLTDGEGVERIWARLRKLISIVRTSSHARQLWMTDRQLSAIAVELRDDLGDWIKHCHHRGVQDQGNRAKSIMANCGMSESSLQAQWDLQKAAQLSVRVHAPARLRKELDLLLSLQGDLKMVEKSIHATEALLATSTTPEKSKKILQGLYGSHAAFTKSIDELYVSLNFYDSYPDLKGANLEFVRLLLLALDLKINIRKEMHAAELAIQTPQFRRFIVQLVHYRDYLLHLKSRWSSSLSLSLHFDAHVRQAYLIATELSAHQEITPPTAICMIQDLQLDNEVQDDLSTAGDDGGDELEDGLPNDEPSNEDDATSIVVSDILQADRDDQDDTCTLEFFEVQMVLFPAASSLLRIDTWLRDCQPKILSMAFSGSASSERSYKSHLFSEKELQMLSTWHALLNDICINGIAMILHDILALDPNRGCHVINSTIFTTYKLNRIRYKAPDPELWCNMHRTEYWTKETWILPIHRPAEQYWVLAVLHLTWREVYLYDSLARNACWKRDMMDIAIFISRLTELAKRSGYPMEVDTFSWVAKPVISDVVQTNGFDCGVWVLAWIAAALRGYEVVDNCIAEDVMPSWRHVLAHLVRVMDDSHSL</sequence>
<keyword evidence="3" id="KW-0378">Hydrolase</keyword>
<feature type="compositionally biased region" description="Acidic residues" evidence="4">
    <location>
        <begin position="583"/>
        <end position="603"/>
    </location>
</feature>
<comment type="similarity">
    <text evidence="1">Belongs to the peptidase C48 family.</text>
</comment>
<evidence type="ECO:0000256" key="3">
    <source>
        <dbReference type="ARBA" id="ARBA00022801"/>
    </source>
</evidence>
<organism evidence="6 7">
    <name type="scientific">Gymnopilus junonius</name>
    <name type="common">Spectacular rustgill mushroom</name>
    <name type="synonym">Gymnopilus spectabilis subsp. junonius</name>
    <dbReference type="NCBI Taxonomy" id="109634"/>
    <lineage>
        <taxon>Eukaryota</taxon>
        <taxon>Fungi</taxon>
        <taxon>Dikarya</taxon>
        <taxon>Basidiomycota</taxon>
        <taxon>Agaricomycotina</taxon>
        <taxon>Agaricomycetes</taxon>
        <taxon>Agaricomycetidae</taxon>
        <taxon>Agaricales</taxon>
        <taxon>Agaricineae</taxon>
        <taxon>Hymenogastraceae</taxon>
        <taxon>Gymnopilus</taxon>
    </lineage>
</organism>
<evidence type="ECO:0000256" key="1">
    <source>
        <dbReference type="ARBA" id="ARBA00005234"/>
    </source>
</evidence>
<dbReference type="GO" id="GO:0006508">
    <property type="term" value="P:proteolysis"/>
    <property type="evidence" value="ECO:0007669"/>
    <property type="project" value="UniProtKB-KW"/>
</dbReference>